<gene>
    <name evidence="1" type="ORF">Dsi01nite_087180</name>
</gene>
<keyword evidence="2" id="KW-1185">Reference proteome</keyword>
<comment type="caution">
    <text evidence="1">The sequence shown here is derived from an EMBL/GenBank/DDBJ whole genome shotgun (WGS) entry which is preliminary data.</text>
</comment>
<dbReference type="RefSeq" id="WP_203852316.1">
    <property type="nucleotide sequence ID" value="NZ_BAAAVW010000010.1"/>
</dbReference>
<dbReference type="AlphaFoldDB" id="A0A919PUZ7"/>
<evidence type="ECO:0000313" key="1">
    <source>
        <dbReference type="EMBL" id="GIG50677.1"/>
    </source>
</evidence>
<sequence>MFDNRRIRKHGHTAQALVLSAKEHSTFSSNEKPRYDFVLEVRPEDRAPFQAHVRQAFYIAERKPVEADLVQVKYEPSTLKVIFDLAGDPRFDLEAMQARTNQLNRETRRLRDERGS</sequence>
<name>A0A919PUZ7_9ACTN</name>
<dbReference type="EMBL" id="BONQ01000137">
    <property type="protein sequence ID" value="GIG50677.1"/>
    <property type="molecule type" value="Genomic_DNA"/>
</dbReference>
<dbReference type="Proteomes" id="UP000660611">
    <property type="component" value="Unassembled WGS sequence"/>
</dbReference>
<proteinExistence type="predicted"/>
<reference evidence="1" key="1">
    <citation type="submission" date="2021-01" db="EMBL/GenBank/DDBJ databases">
        <title>Whole genome shotgun sequence of Dactylosporangium siamense NBRC 106093.</title>
        <authorList>
            <person name="Komaki H."/>
            <person name="Tamura T."/>
        </authorList>
    </citation>
    <scope>NUCLEOTIDE SEQUENCE</scope>
    <source>
        <strain evidence="1">NBRC 106093</strain>
    </source>
</reference>
<protein>
    <submittedName>
        <fullName evidence="1">Uncharacterized protein</fullName>
    </submittedName>
</protein>
<evidence type="ECO:0000313" key="2">
    <source>
        <dbReference type="Proteomes" id="UP000660611"/>
    </source>
</evidence>
<organism evidence="1 2">
    <name type="scientific">Dactylosporangium siamense</name>
    <dbReference type="NCBI Taxonomy" id="685454"/>
    <lineage>
        <taxon>Bacteria</taxon>
        <taxon>Bacillati</taxon>
        <taxon>Actinomycetota</taxon>
        <taxon>Actinomycetes</taxon>
        <taxon>Micromonosporales</taxon>
        <taxon>Micromonosporaceae</taxon>
        <taxon>Dactylosporangium</taxon>
    </lineage>
</organism>
<accession>A0A919PUZ7</accession>